<feature type="repeat" description="WD" evidence="7">
    <location>
        <begin position="463"/>
        <end position="496"/>
    </location>
</feature>
<dbReference type="GO" id="GO:0031145">
    <property type="term" value="P:anaphase-promoting complex-dependent catabolic process"/>
    <property type="evidence" value="ECO:0007669"/>
    <property type="project" value="TreeGrafter"/>
</dbReference>
<dbReference type="GeneID" id="68111764"/>
<dbReference type="VEuPathDB" id="AmoebaDB:FDP41_004593"/>
<dbReference type="GO" id="GO:1990757">
    <property type="term" value="F:ubiquitin ligase activator activity"/>
    <property type="evidence" value="ECO:0007669"/>
    <property type="project" value="TreeGrafter"/>
</dbReference>
<dbReference type="VEuPathDB" id="AmoebaDB:NF0129930"/>
<dbReference type="EMBL" id="VFQX01000037">
    <property type="protein sequence ID" value="KAF0976647.1"/>
    <property type="molecule type" value="Genomic_DNA"/>
</dbReference>
<dbReference type="VEuPathDB" id="AmoebaDB:NfTy_082780"/>
<gene>
    <name evidence="10" type="ORF">FDP41_004546</name>
    <name evidence="9" type="ORF">FDP41_004593</name>
</gene>
<evidence type="ECO:0000256" key="7">
    <source>
        <dbReference type="PROSITE-ProRule" id="PRU00221"/>
    </source>
</evidence>
<feature type="repeat" description="WD" evidence="7">
    <location>
        <begin position="334"/>
        <end position="359"/>
    </location>
</feature>
<comment type="similarity">
    <text evidence="1">Belongs to the WD repeat CDC20/Fizzy family.</text>
</comment>
<dbReference type="PROSITE" id="PS50082">
    <property type="entry name" value="WD_REPEATS_2"/>
    <property type="match status" value="3"/>
</dbReference>
<protein>
    <recommendedName>
        <fullName evidence="8">CDC20/Fizzy WD40 domain-containing protein</fullName>
    </recommendedName>
</protein>
<dbReference type="VEuPathDB" id="AmoebaDB:FDP41_004546"/>
<evidence type="ECO:0000256" key="3">
    <source>
        <dbReference type="ARBA" id="ARBA00022618"/>
    </source>
</evidence>
<dbReference type="InterPro" id="IPR001680">
    <property type="entry name" value="WD40_rpt"/>
</dbReference>
<dbReference type="GO" id="GO:0005680">
    <property type="term" value="C:anaphase-promoting complex"/>
    <property type="evidence" value="ECO:0007669"/>
    <property type="project" value="TreeGrafter"/>
</dbReference>
<name>A0A6A5BN48_NAEFO</name>
<dbReference type="OrthoDB" id="10263272at2759"/>
<feature type="repeat" description="WD" evidence="7">
    <location>
        <begin position="243"/>
        <end position="284"/>
    </location>
</feature>
<evidence type="ECO:0000256" key="2">
    <source>
        <dbReference type="ARBA" id="ARBA00022574"/>
    </source>
</evidence>
<dbReference type="Proteomes" id="UP000444721">
    <property type="component" value="Unassembled WGS sequence"/>
</dbReference>
<dbReference type="PANTHER" id="PTHR19918:SF8">
    <property type="entry name" value="FI02843P"/>
    <property type="match status" value="1"/>
</dbReference>
<evidence type="ECO:0000256" key="5">
    <source>
        <dbReference type="ARBA" id="ARBA00022776"/>
    </source>
</evidence>
<feature type="domain" description="CDC20/Fizzy WD40" evidence="8">
    <location>
        <begin position="197"/>
        <end position="494"/>
    </location>
</feature>
<keyword evidence="6" id="KW-0131">Cell cycle</keyword>
<dbReference type="GO" id="GO:0051301">
    <property type="term" value="P:cell division"/>
    <property type="evidence" value="ECO:0007669"/>
    <property type="project" value="UniProtKB-KW"/>
</dbReference>
<keyword evidence="3" id="KW-0132">Cell division</keyword>
<dbReference type="GO" id="GO:0010997">
    <property type="term" value="F:anaphase-promoting complex binding"/>
    <property type="evidence" value="ECO:0007669"/>
    <property type="project" value="InterPro"/>
</dbReference>
<dbReference type="SMART" id="SM00320">
    <property type="entry name" value="WD40"/>
    <property type="match status" value="7"/>
</dbReference>
<sequence>MSGFNFEDHTDINNEDLNTDLSSVYEPRWKRKQKQRPQSTTTVDQVMTDVIITMNNISCSSGPTTTTSTTSLDQRFIPSRRTSQDMDICKFNLMNCMEDDDGGDCGGGSFDSSSSSDKENTHNRILEQRLFDGKKVKDAKILALTEKAPKAPSDWHNNLRVLYSQNKIFPGNGGACQNNARKQVVSRHIPQTPEKVLDAPQMIDDYYLNLLDWNSNNVLAVALCESVYLWNGETGDINKLMSCSQQDNYITSVSWVEDGTYLAIGTNYNDVQIWDVNRSKQIRTMKGHTQRVCSLAWNTFILSSGGKDGKILNHDVRQAKHLITTQSIHQDFEVCGLKWSHDGNQLASGANDNILNIWDKSLLLTQSEIMPKFSLREHVAAVKALAWCPWQANLLASGGGTSDRKMMFWNTQTGTLLNTIDTNSQVCSLIWSKSDREIISSHGFSQNQLCVWKYPSLVKVAELTGHKSRVLHMAQSPDGTTIVSAAGDETLRFWKVFSPIMHADKLTPSEHQSVLATAPRNMRSIR</sequence>
<evidence type="ECO:0000256" key="4">
    <source>
        <dbReference type="ARBA" id="ARBA00022737"/>
    </source>
</evidence>
<dbReference type="EMBL" id="VFQX01000038">
    <property type="protein sequence ID" value="KAF0976366.1"/>
    <property type="molecule type" value="Genomic_DNA"/>
</dbReference>
<dbReference type="RefSeq" id="XP_044561360.1">
    <property type="nucleotide sequence ID" value="XM_044707972.1"/>
</dbReference>
<evidence type="ECO:0000313" key="11">
    <source>
        <dbReference type="Proteomes" id="UP000444721"/>
    </source>
</evidence>
<keyword evidence="5" id="KW-0498">Mitosis</keyword>
<keyword evidence="2 7" id="KW-0853">WD repeat</keyword>
<keyword evidence="4" id="KW-0677">Repeat</keyword>
<evidence type="ECO:0000256" key="6">
    <source>
        <dbReference type="ARBA" id="ARBA00023306"/>
    </source>
</evidence>
<comment type="caution">
    <text evidence="9">The sequence shown here is derived from an EMBL/GenBank/DDBJ whole genome shotgun (WGS) entry which is preliminary data.</text>
</comment>
<dbReference type="CDD" id="cd00200">
    <property type="entry name" value="WD40"/>
    <property type="match status" value="1"/>
</dbReference>
<evidence type="ECO:0000259" key="8">
    <source>
        <dbReference type="Pfam" id="PF24807"/>
    </source>
</evidence>
<dbReference type="PANTHER" id="PTHR19918">
    <property type="entry name" value="CELL DIVISION CYCLE 20 CDC20 FIZZY -RELATED"/>
    <property type="match status" value="1"/>
</dbReference>
<dbReference type="PROSITE" id="PS50294">
    <property type="entry name" value="WD_REPEATS_REGION"/>
    <property type="match status" value="1"/>
</dbReference>
<evidence type="ECO:0000313" key="10">
    <source>
        <dbReference type="EMBL" id="KAF0976647.1"/>
    </source>
</evidence>
<dbReference type="InterPro" id="IPR033010">
    <property type="entry name" value="Cdc20/Fizzy"/>
</dbReference>
<dbReference type="OMA" id="NTETCVI"/>
<organism evidence="9 11">
    <name type="scientific">Naegleria fowleri</name>
    <name type="common">Brain eating amoeba</name>
    <dbReference type="NCBI Taxonomy" id="5763"/>
    <lineage>
        <taxon>Eukaryota</taxon>
        <taxon>Discoba</taxon>
        <taxon>Heterolobosea</taxon>
        <taxon>Tetramitia</taxon>
        <taxon>Eutetramitia</taxon>
        <taxon>Vahlkampfiidae</taxon>
        <taxon>Naegleria</taxon>
    </lineage>
</organism>
<dbReference type="InterPro" id="IPR036322">
    <property type="entry name" value="WD40_repeat_dom_sf"/>
</dbReference>
<reference evidence="9 11" key="1">
    <citation type="journal article" date="2019" name="Sci. Rep.">
        <title>Nanopore sequencing improves the draft genome of the human pathogenic amoeba Naegleria fowleri.</title>
        <authorList>
            <person name="Liechti N."/>
            <person name="Schurch N."/>
            <person name="Bruggmann R."/>
            <person name="Wittwer M."/>
        </authorList>
    </citation>
    <scope>NUCLEOTIDE SEQUENCE [LARGE SCALE GENOMIC DNA]</scope>
    <source>
        <strain evidence="9 11">ATCC 30894</strain>
    </source>
</reference>
<accession>A0A6A5BN48</accession>
<dbReference type="AlphaFoldDB" id="A0A6A5BN48"/>
<keyword evidence="11" id="KW-1185">Reference proteome</keyword>
<dbReference type="Gene3D" id="2.130.10.10">
    <property type="entry name" value="YVTN repeat-like/Quinoprotein amine dehydrogenase"/>
    <property type="match status" value="1"/>
</dbReference>
<evidence type="ECO:0000313" key="9">
    <source>
        <dbReference type="EMBL" id="KAF0976366.1"/>
    </source>
</evidence>
<dbReference type="InterPro" id="IPR056150">
    <property type="entry name" value="WD40_CDC20-Fz"/>
</dbReference>
<dbReference type="SUPFAM" id="SSF50978">
    <property type="entry name" value="WD40 repeat-like"/>
    <property type="match status" value="1"/>
</dbReference>
<dbReference type="Pfam" id="PF24807">
    <property type="entry name" value="WD40_CDC20-Fz"/>
    <property type="match status" value="1"/>
</dbReference>
<dbReference type="GO" id="GO:1905786">
    <property type="term" value="P:positive regulation of anaphase-promoting complex-dependent catabolic process"/>
    <property type="evidence" value="ECO:0007669"/>
    <property type="project" value="TreeGrafter"/>
</dbReference>
<proteinExistence type="inferred from homology"/>
<dbReference type="InterPro" id="IPR015943">
    <property type="entry name" value="WD40/YVTN_repeat-like_dom_sf"/>
</dbReference>
<evidence type="ECO:0000256" key="1">
    <source>
        <dbReference type="ARBA" id="ARBA00006445"/>
    </source>
</evidence>